<organism evidence="1 2">
    <name type="scientific">Stylosanthes scabra</name>
    <dbReference type="NCBI Taxonomy" id="79078"/>
    <lineage>
        <taxon>Eukaryota</taxon>
        <taxon>Viridiplantae</taxon>
        <taxon>Streptophyta</taxon>
        <taxon>Embryophyta</taxon>
        <taxon>Tracheophyta</taxon>
        <taxon>Spermatophyta</taxon>
        <taxon>Magnoliopsida</taxon>
        <taxon>eudicotyledons</taxon>
        <taxon>Gunneridae</taxon>
        <taxon>Pentapetalae</taxon>
        <taxon>rosids</taxon>
        <taxon>fabids</taxon>
        <taxon>Fabales</taxon>
        <taxon>Fabaceae</taxon>
        <taxon>Papilionoideae</taxon>
        <taxon>50 kb inversion clade</taxon>
        <taxon>dalbergioids sensu lato</taxon>
        <taxon>Dalbergieae</taxon>
        <taxon>Pterocarpus clade</taxon>
        <taxon>Stylosanthes</taxon>
    </lineage>
</organism>
<sequence>MDTSPQKVTKSSTEMFLPHTIQENSTKLSKALDIKSDCGKKLKARKNIKIHSPASDDIPLEELTKIGIYIPSQYILDEEVSSKNMRQKYQEDFMGKVDYLRKMFVSVKEDNNHWYLVVFDFRKQEVILLDSKPDPSKEDSKELTIKRLALYIEVMLQGATFYDSKRTVVPRVLKFNVTVPDEMSIEKCGSNDGGIWVAEWMNDCGWCDKYFSIDIDIDTQMMLALDLILHPYNLKRDVVIKSAQQNYTKIEKKCRTLARK</sequence>
<accession>A0ABU6VDE9</accession>
<gene>
    <name evidence="1" type="ORF">PIB30_040633</name>
</gene>
<keyword evidence="2" id="KW-1185">Reference proteome</keyword>
<dbReference type="Gene3D" id="3.40.395.10">
    <property type="entry name" value="Adenoviral Proteinase, Chain A"/>
    <property type="match status" value="1"/>
</dbReference>
<evidence type="ECO:0000313" key="2">
    <source>
        <dbReference type="Proteomes" id="UP001341840"/>
    </source>
</evidence>
<protein>
    <recommendedName>
        <fullName evidence="3">Ubiquitin-like protease family profile domain-containing protein</fullName>
    </recommendedName>
</protein>
<dbReference type="InterPro" id="IPR038765">
    <property type="entry name" value="Papain-like_cys_pep_sf"/>
</dbReference>
<name>A0ABU6VDE9_9FABA</name>
<dbReference type="Proteomes" id="UP001341840">
    <property type="component" value="Unassembled WGS sequence"/>
</dbReference>
<proteinExistence type="predicted"/>
<dbReference type="SUPFAM" id="SSF54001">
    <property type="entry name" value="Cysteine proteinases"/>
    <property type="match status" value="1"/>
</dbReference>
<reference evidence="1 2" key="1">
    <citation type="journal article" date="2023" name="Plants (Basel)">
        <title>Bridging the Gap: Combining Genomics and Transcriptomics Approaches to Understand Stylosanthes scabra, an Orphan Legume from the Brazilian Caatinga.</title>
        <authorList>
            <person name="Ferreira-Neto J.R.C."/>
            <person name="da Silva M.D."/>
            <person name="Binneck E."/>
            <person name="de Melo N.F."/>
            <person name="da Silva R.H."/>
            <person name="de Melo A.L.T.M."/>
            <person name="Pandolfi V."/>
            <person name="Bustamante F.O."/>
            <person name="Brasileiro-Vidal A.C."/>
            <person name="Benko-Iseppon A.M."/>
        </authorList>
    </citation>
    <scope>NUCLEOTIDE SEQUENCE [LARGE SCALE GENOMIC DNA]</scope>
    <source>
        <tissue evidence="1">Leaves</tissue>
    </source>
</reference>
<dbReference type="EMBL" id="JASCZI010151255">
    <property type="protein sequence ID" value="MED6171422.1"/>
    <property type="molecule type" value="Genomic_DNA"/>
</dbReference>
<evidence type="ECO:0008006" key="3">
    <source>
        <dbReference type="Google" id="ProtNLM"/>
    </source>
</evidence>
<evidence type="ECO:0000313" key="1">
    <source>
        <dbReference type="EMBL" id="MED6171422.1"/>
    </source>
</evidence>
<comment type="caution">
    <text evidence="1">The sequence shown here is derived from an EMBL/GenBank/DDBJ whole genome shotgun (WGS) entry which is preliminary data.</text>
</comment>